<organism evidence="2 3">
    <name type="scientific">Paenibacillus odorifer</name>
    <dbReference type="NCBI Taxonomy" id="189426"/>
    <lineage>
        <taxon>Bacteria</taxon>
        <taxon>Bacillati</taxon>
        <taxon>Bacillota</taxon>
        <taxon>Bacilli</taxon>
        <taxon>Bacillales</taxon>
        <taxon>Paenibacillaceae</taxon>
        <taxon>Paenibacillus</taxon>
    </lineage>
</organism>
<protein>
    <recommendedName>
        <fullName evidence="4">DUF3889 domain-containing protein</fullName>
    </recommendedName>
</protein>
<accession>A0A1R0Y3U6</accession>
<comment type="caution">
    <text evidence="2">The sequence shown here is derived from an EMBL/GenBank/DDBJ whole genome shotgun (WGS) entry which is preliminary data.</text>
</comment>
<keyword evidence="1" id="KW-0732">Signal</keyword>
<evidence type="ECO:0008006" key="4">
    <source>
        <dbReference type="Google" id="ProtNLM"/>
    </source>
</evidence>
<feature type="chain" id="PRO_5039691253" description="DUF3889 domain-containing protein" evidence="1">
    <location>
        <begin position="26"/>
        <end position="112"/>
    </location>
</feature>
<name>A0A1R0Y3U6_9BACL</name>
<feature type="signal peptide" evidence="1">
    <location>
        <begin position="1"/>
        <end position="25"/>
    </location>
</feature>
<reference evidence="2 3" key="1">
    <citation type="submission" date="2016-10" db="EMBL/GenBank/DDBJ databases">
        <title>Paenibacillus species isolates.</title>
        <authorList>
            <person name="Beno S.M."/>
        </authorList>
    </citation>
    <scope>NUCLEOTIDE SEQUENCE [LARGE SCALE GENOMIC DNA]</scope>
    <source>
        <strain evidence="2 3">FSL H7-0710</strain>
    </source>
</reference>
<sequence length="112" mass="12701">MKFKIKSIMILSTFLLAVSAGQICSAVPGDHVEDSEKDIRTYTLSILFEEINGSISERFGSDWVFSPKKVCEINGRNLTVEGNLIKDNQTKIIRIDLEKDMSRYKVTRVSEI</sequence>
<dbReference type="EMBL" id="MPTC01000005">
    <property type="protein sequence ID" value="OMD42025.1"/>
    <property type="molecule type" value="Genomic_DNA"/>
</dbReference>
<dbReference type="AlphaFoldDB" id="A0A1R0Y3U6"/>
<evidence type="ECO:0000313" key="2">
    <source>
        <dbReference type="EMBL" id="OMD42025.1"/>
    </source>
</evidence>
<proteinExistence type="predicted"/>
<dbReference type="RefSeq" id="WP_076118270.1">
    <property type="nucleotide sequence ID" value="NZ_MPTC01000005.1"/>
</dbReference>
<gene>
    <name evidence="2" type="ORF">BSK52_07900</name>
</gene>
<dbReference type="Proteomes" id="UP000187439">
    <property type="component" value="Unassembled WGS sequence"/>
</dbReference>
<dbReference type="OrthoDB" id="2662045at2"/>
<evidence type="ECO:0000256" key="1">
    <source>
        <dbReference type="SAM" id="SignalP"/>
    </source>
</evidence>
<evidence type="ECO:0000313" key="3">
    <source>
        <dbReference type="Proteomes" id="UP000187439"/>
    </source>
</evidence>